<dbReference type="PROSITE" id="PS50003">
    <property type="entry name" value="PH_DOMAIN"/>
    <property type="match status" value="1"/>
</dbReference>
<evidence type="ECO:0000256" key="1">
    <source>
        <dbReference type="PROSITE-ProRule" id="PRU00023"/>
    </source>
</evidence>
<evidence type="ECO:0000256" key="2">
    <source>
        <dbReference type="SAM" id="Coils"/>
    </source>
</evidence>
<accession>A0A0B2VUG5</accession>
<comment type="caution">
    <text evidence="5">The sequence shown here is derived from an EMBL/GenBank/DDBJ whole genome shotgun (WGS) entry which is preliminary data.</text>
</comment>
<dbReference type="PANTHER" id="PTHR21538:SF11">
    <property type="entry name" value="ANILLIN-LIKE PROTEIN 1"/>
    <property type="match status" value="1"/>
</dbReference>
<dbReference type="InterPro" id="IPR002110">
    <property type="entry name" value="Ankyrin_rpt"/>
</dbReference>
<dbReference type="SMART" id="SM00248">
    <property type="entry name" value="ANK"/>
    <property type="match status" value="2"/>
</dbReference>
<dbReference type="SUPFAM" id="SSF48403">
    <property type="entry name" value="Ankyrin repeat"/>
    <property type="match status" value="1"/>
</dbReference>
<dbReference type="Pfam" id="PF08174">
    <property type="entry name" value="Anillin"/>
    <property type="match status" value="1"/>
</dbReference>
<protein>
    <submittedName>
        <fullName evidence="5">Anillin-like protein 1</fullName>
    </submittedName>
</protein>
<dbReference type="OrthoDB" id="5915976at2759"/>
<dbReference type="PROSITE" id="PS50088">
    <property type="entry name" value="ANK_REPEAT"/>
    <property type="match status" value="2"/>
</dbReference>
<evidence type="ECO:0000313" key="5">
    <source>
        <dbReference type="EMBL" id="KHN84997.1"/>
    </source>
</evidence>
<dbReference type="AlphaFoldDB" id="A0A0B2VUG5"/>
<dbReference type="SMART" id="SM00233">
    <property type="entry name" value="PH"/>
    <property type="match status" value="1"/>
</dbReference>
<dbReference type="Gene3D" id="1.25.40.20">
    <property type="entry name" value="Ankyrin repeat-containing domain"/>
    <property type="match status" value="1"/>
</dbReference>
<dbReference type="InterPro" id="IPR037840">
    <property type="entry name" value="PH_Anillin"/>
</dbReference>
<dbReference type="InterPro" id="IPR012966">
    <property type="entry name" value="AHD"/>
</dbReference>
<dbReference type="GO" id="GO:0000915">
    <property type="term" value="P:actomyosin contractile ring assembly"/>
    <property type="evidence" value="ECO:0007669"/>
    <property type="project" value="TreeGrafter"/>
</dbReference>
<feature type="region of interest" description="Disordered" evidence="3">
    <location>
        <begin position="370"/>
        <end position="389"/>
    </location>
</feature>
<sequence length="1223" mass="136265">MSLIHCVCKPLVLKMGPTLSRRPSRVKRLVERFEGGADLRTEMDETQRILERARQREAELGKENSFSSDLLDDSMGVDHANMGTDEQPDANEETAKRRSSLYPSEELEKIRRDALRETNSAENINLKADLSSAQRTQHFTKAGLRSRFAALSAELENFECEQKPVQSKDAYINGASSRLSTGETRPSALFVPTASYYPTVKEVKQSPHGISKSSTTKLEVVHETPMDCDKEQIASDDEDKESSNKVGRSLSVSSATKTVSASVTAIRSAEKQTRFASPVCETKSFSSTAESSKSSLSSSAEEEKCISPSIEACVPDKDGSCNSLGHEIRKRESEEYGIHNFFKRKVPEKENIVLSEQERPVDMQQDVQAPAVISGSPVSSSTPKDQPREMSPVRYQLEEAFKPTRGDVVDELAAAVKKATAELDAEPPGFGRTKSIARNKYYNPQLENSGILRSGWSPLLEACARGHSGVARILLKHHARIDVFDESGRTALHLAAANGHLQLTLLLLQHKAFVNRLEQKMKDEAEGVKKQKAASSPARVMIGNSKTPSRIVAEARMNWRTDATRKTPNSTRIDIRSADVKKLRSRWEVSSATGTPLHPDQNPDELMEAAVRMSRSVNQLKSWSAKTASVMDTHDKGAGGLLKDISTVHTQIESEPKQSEEIDKKMEAPNLNEAKDDNFEATGTPKVAVNITAGDSSATREQDQVIDDLFNFIYESPNKNSSLLSAVLSTPEMRSPNTVPPSAVLTAETSEENLPLAHSISFYRSKKNLIRHTGETIVLGQFTTSPPQDPSLSSSSTPMLFEGERFQKEKARLEQAIIVQEKQVAQATRALHFCRNTEEFRGSREQKEKARLEQAIIVQEKQVAQATRALHFCRNTEEFRGSREQVDAQRALLIATERRRALIFELDRIKQAKADGTGERLSSGPKGTITISHISIKLMRDFINGHINYHNDQLLFYFIVLIRYGGTVLHTTMTTSDEGLKSGKLEFPHYIQLNSLPHDFSCSLKVYALRTQREIIEHHEKYRIKGATVKKSVKSPMLNAAFCSSPGGPSAEVDPSFQLVGSLTLNIGSLRKNKFQLVEPMSPLDGAIEMSLRCYAEETGTIGHKAFLSLYQDVENMASWTRFWCVLSEGQLRFWRYPEDEAAKAPVVSIDLRTCACNEIKAIPVESCPYPNSMQVDVWVPGESQGKRDKIRVLMAADRKDEMHKWLKVMNGSLKNLTLWNPR</sequence>
<dbReference type="PROSITE" id="PS50297">
    <property type="entry name" value="ANK_REP_REGION"/>
    <property type="match status" value="2"/>
</dbReference>
<feature type="region of interest" description="Disordered" evidence="3">
    <location>
        <begin position="206"/>
        <end position="253"/>
    </location>
</feature>
<dbReference type="Gene3D" id="2.30.29.30">
    <property type="entry name" value="Pleckstrin-homology domain (PH domain)/Phosphotyrosine-binding domain (PTB)"/>
    <property type="match status" value="1"/>
</dbReference>
<evidence type="ECO:0000259" key="4">
    <source>
        <dbReference type="PROSITE" id="PS50003"/>
    </source>
</evidence>
<feature type="compositionally biased region" description="Basic and acidic residues" evidence="3">
    <location>
        <begin position="219"/>
        <end position="233"/>
    </location>
</feature>
<feature type="repeat" description="ANK" evidence="1">
    <location>
        <begin position="487"/>
        <end position="519"/>
    </location>
</feature>
<keyword evidence="2" id="KW-0175">Coiled coil</keyword>
<dbReference type="STRING" id="6265.A0A0B2VUG5"/>
<dbReference type="EMBL" id="JPKZ01000884">
    <property type="protein sequence ID" value="KHN84997.1"/>
    <property type="molecule type" value="Genomic_DNA"/>
</dbReference>
<proteinExistence type="predicted"/>
<feature type="compositionally biased region" description="Low complexity" evidence="3">
    <location>
        <begin position="281"/>
        <end position="299"/>
    </location>
</feature>
<feature type="domain" description="PH" evidence="4">
    <location>
        <begin position="1101"/>
        <end position="1215"/>
    </location>
</feature>
<organism evidence="5 6">
    <name type="scientific">Toxocara canis</name>
    <name type="common">Canine roundworm</name>
    <dbReference type="NCBI Taxonomy" id="6265"/>
    <lineage>
        <taxon>Eukaryota</taxon>
        <taxon>Metazoa</taxon>
        <taxon>Ecdysozoa</taxon>
        <taxon>Nematoda</taxon>
        <taxon>Chromadorea</taxon>
        <taxon>Rhabditida</taxon>
        <taxon>Spirurina</taxon>
        <taxon>Ascaridomorpha</taxon>
        <taxon>Ascaridoidea</taxon>
        <taxon>Toxocaridae</taxon>
        <taxon>Toxocara</taxon>
    </lineage>
</organism>
<keyword evidence="1" id="KW-0040">ANK repeat</keyword>
<dbReference type="GO" id="GO:0005826">
    <property type="term" value="C:actomyosin contractile ring"/>
    <property type="evidence" value="ECO:0007669"/>
    <property type="project" value="TreeGrafter"/>
</dbReference>
<dbReference type="GO" id="GO:0031106">
    <property type="term" value="P:septin ring organization"/>
    <property type="evidence" value="ECO:0007669"/>
    <property type="project" value="TreeGrafter"/>
</dbReference>
<dbReference type="InterPro" id="IPR051364">
    <property type="entry name" value="Cytokinesis/Rho-signaling"/>
</dbReference>
<gene>
    <name evidence="5" type="primary">ani-1</name>
    <name evidence="5" type="ORF">Tcan_07095</name>
</gene>
<feature type="repeat" description="ANK" evidence="1">
    <location>
        <begin position="454"/>
        <end position="486"/>
    </location>
</feature>
<feature type="coiled-coil region" evidence="2">
    <location>
        <begin position="810"/>
        <end position="869"/>
    </location>
</feature>
<dbReference type="InterPro" id="IPR001849">
    <property type="entry name" value="PH_domain"/>
</dbReference>
<dbReference type="PANTHER" id="PTHR21538">
    <property type="entry name" value="ANILLIN/RHOTEKIN RTKN"/>
    <property type="match status" value="1"/>
</dbReference>
<dbReference type="Proteomes" id="UP000031036">
    <property type="component" value="Unassembled WGS sequence"/>
</dbReference>
<evidence type="ECO:0000256" key="3">
    <source>
        <dbReference type="SAM" id="MobiDB-lite"/>
    </source>
</evidence>
<dbReference type="SUPFAM" id="SSF50729">
    <property type="entry name" value="PH domain-like"/>
    <property type="match status" value="1"/>
</dbReference>
<dbReference type="OMA" id="HFCRNTE"/>
<dbReference type="CDD" id="cd01263">
    <property type="entry name" value="PH_anillin"/>
    <property type="match status" value="1"/>
</dbReference>
<dbReference type="GO" id="GO:0000281">
    <property type="term" value="P:mitotic cytokinesis"/>
    <property type="evidence" value="ECO:0007669"/>
    <property type="project" value="TreeGrafter"/>
</dbReference>
<feature type="region of interest" description="Disordered" evidence="3">
    <location>
        <begin position="280"/>
        <end position="301"/>
    </location>
</feature>
<evidence type="ECO:0000313" key="6">
    <source>
        <dbReference type="Proteomes" id="UP000031036"/>
    </source>
</evidence>
<reference evidence="5 6" key="1">
    <citation type="submission" date="2014-11" db="EMBL/GenBank/DDBJ databases">
        <title>Genetic blueprint of the zoonotic pathogen Toxocara canis.</title>
        <authorList>
            <person name="Zhu X.-Q."/>
            <person name="Korhonen P.K."/>
            <person name="Cai H."/>
            <person name="Young N.D."/>
            <person name="Nejsum P."/>
            <person name="von Samson-Himmelstjerna G."/>
            <person name="Boag P.R."/>
            <person name="Tan P."/>
            <person name="Li Q."/>
            <person name="Min J."/>
            <person name="Yang Y."/>
            <person name="Wang X."/>
            <person name="Fang X."/>
            <person name="Hall R.S."/>
            <person name="Hofmann A."/>
            <person name="Sternberg P.W."/>
            <person name="Jex A.R."/>
            <person name="Gasser R.B."/>
        </authorList>
    </citation>
    <scope>NUCLEOTIDE SEQUENCE [LARGE SCALE GENOMIC DNA]</scope>
    <source>
        <strain evidence="5">PN_DK_2014</strain>
    </source>
</reference>
<dbReference type="InterPro" id="IPR036770">
    <property type="entry name" value="Ankyrin_rpt-contain_sf"/>
</dbReference>
<dbReference type="Pfam" id="PF00169">
    <property type="entry name" value="PH"/>
    <property type="match status" value="1"/>
</dbReference>
<name>A0A0B2VUG5_TOXCA</name>
<keyword evidence="6" id="KW-1185">Reference proteome</keyword>
<dbReference type="InterPro" id="IPR011993">
    <property type="entry name" value="PH-like_dom_sf"/>
</dbReference>
<feature type="region of interest" description="Disordered" evidence="3">
    <location>
        <begin position="56"/>
        <end position="105"/>
    </location>
</feature>
<dbReference type="Pfam" id="PF12796">
    <property type="entry name" value="Ank_2"/>
    <property type="match status" value="1"/>
</dbReference>